<keyword evidence="3" id="KW-1185">Reference proteome</keyword>
<proteinExistence type="predicted"/>
<organism evidence="2 3">
    <name type="scientific">Roseibacillus ishigakijimensis</name>
    <dbReference type="NCBI Taxonomy" id="454146"/>
    <lineage>
        <taxon>Bacteria</taxon>
        <taxon>Pseudomonadati</taxon>
        <taxon>Verrucomicrobiota</taxon>
        <taxon>Verrucomicrobiia</taxon>
        <taxon>Verrucomicrobiales</taxon>
        <taxon>Verrucomicrobiaceae</taxon>
        <taxon>Roseibacillus</taxon>
    </lineage>
</organism>
<dbReference type="AlphaFoldDB" id="A0A934RLS5"/>
<comment type="caution">
    <text evidence="2">The sequence shown here is derived from an EMBL/GenBank/DDBJ whole genome shotgun (WGS) entry which is preliminary data.</text>
</comment>
<gene>
    <name evidence="2" type="ORF">JIN78_08495</name>
</gene>
<protein>
    <submittedName>
        <fullName evidence="2">N-acetylmuramoyl-L-alanine amidase</fullName>
    </submittedName>
</protein>
<dbReference type="Pfam" id="PF01520">
    <property type="entry name" value="Amidase_3"/>
    <property type="match status" value="1"/>
</dbReference>
<sequence>MITMRKLSQILPLFITILLVAGGIWLALTRPPRPEPTPPAPLPVGPALATLGTSPDWSRLQKFDGTLSAASFGRDLREIYALPEAWQPAITFDPGGVTVKHHHGENAPTTHLSFAAQDSPAAPLPPLSEIHIALDPGHIGGEFAILEQRNFQPFSEDASQIPVREGDLALATARHLKKLLEEMGATVTLVRETSEPVTDQRPQDFLPAFPDRLLAEKIFYRTAEIRARAELVNEVIQPDLVFCLHYNADAWNDPADPWAPRNHFHLLLNGAYMAGELVHDDERFEMLRHLFSRTARRALPLAQKISDVFLRELDLVPYNYSPAAPALPVDPVRPIYARNLLANRLYEAPTIFLEPYVMNHREVYHRVQLGDYEGFREINGTPRRSLVREYAYTLAQGIAEFYRENPRTSPLP</sequence>
<accession>A0A934RLS5</accession>
<name>A0A934RLS5_9BACT</name>
<dbReference type="EMBL" id="JAENIO010000018">
    <property type="protein sequence ID" value="MBK1834097.1"/>
    <property type="molecule type" value="Genomic_DNA"/>
</dbReference>
<dbReference type="Gene3D" id="3.40.630.40">
    <property type="entry name" value="Zn-dependent exopeptidases"/>
    <property type="match status" value="1"/>
</dbReference>
<evidence type="ECO:0000313" key="2">
    <source>
        <dbReference type="EMBL" id="MBK1834097.1"/>
    </source>
</evidence>
<dbReference type="InterPro" id="IPR002508">
    <property type="entry name" value="MurNAc-LAA_cat"/>
</dbReference>
<feature type="domain" description="MurNAc-LAA" evidence="1">
    <location>
        <begin position="132"/>
        <end position="316"/>
    </location>
</feature>
<dbReference type="RefSeq" id="WP_377173778.1">
    <property type="nucleotide sequence ID" value="NZ_JBHUJA010000004.1"/>
</dbReference>
<dbReference type="Proteomes" id="UP000604083">
    <property type="component" value="Unassembled WGS sequence"/>
</dbReference>
<evidence type="ECO:0000313" key="3">
    <source>
        <dbReference type="Proteomes" id="UP000604083"/>
    </source>
</evidence>
<evidence type="ECO:0000259" key="1">
    <source>
        <dbReference type="Pfam" id="PF01520"/>
    </source>
</evidence>
<reference evidence="2" key="1">
    <citation type="submission" date="2021-01" db="EMBL/GenBank/DDBJ databases">
        <title>Modified the classification status of verrucomicrobia.</title>
        <authorList>
            <person name="Feng X."/>
        </authorList>
    </citation>
    <scope>NUCLEOTIDE SEQUENCE</scope>
    <source>
        <strain evidence="2">KCTC 12986</strain>
    </source>
</reference>